<dbReference type="RefSeq" id="WP_092505462.1">
    <property type="nucleotide sequence ID" value="NZ_LT629695.1"/>
</dbReference>
<organism evidence="2 3">
    <name type="scientific">Agrococcus jejuensis</name>
    <dbReference type="NCBI Taxonomy" id="399736"/>
    <lineage>
        <taxon>Bacteria</taxon>
        <taxon>Bacillati</taxon>
        <taxon>Actinomycetota</taxon>
        <taxon>Actinomycetes</taxon>
        <taxon>Micrococcales</taxon>
        <taxon>Microbacteriaceae</taxon>
        <taxon>Agrococcus</taxon>
    </lineage>
</organism>
<name>A0A1G8FIY5_9MICO</name>
<reference evidence="3" key="1">
    <citation type="submission" date="2016-10" db="EMBL/GenBank/DDBJ databases">
        <authorList>
            <person name="Varghese N."/>
            <person name="Submissions S."/>
        </authorList>
    </citation>
    <scope>NUCLEOTIDE SEQUENCE [LARGE SCALE GENOMIC DNA]</scope>
    <source>
        <strain evidence="3">DSM 22002</strain>
    </source>
</reference>
<evidence type="ECO:0000256" key="1">
    <source>
        <dbReference type="SAM" id="Coils"/>
    </source>
</evidence>
<sequence length="85" mass="9610">MSESELATLRAENERLRGELSRLERERATERAQLRSSQGRTLALQADLDEAHAHLGARVTLPRRVLRKGRSLAGRALRRVGLRRG</sequence>
<feature type="coiled-coil region" evidence="1">
    <location>
        <begin position="6"/>
        <end position="40"/>
    </location>
</feature>
<dbReference type="EMBL" id="LT629695">
    <property type="protein sequence ID" value="SDH82082.1"/>
    <property type="molecule type" value="Genomic_DNA"/>
</dbReference>
<dbReference type="Proteomes" id="UP000198822">
    <property type="component" value="Chromosome I"/>
</dbReference>
<gene>
    <name evidence="2" type="ORF">SAMN04489720_2494</name>
</gene>
<evidence type="ECO:0000313" key="3">
    <source>
        <dbReference type="Proteomes" id="UP000198822"/>
    </source>
</evidence>
<evidence type="ECO:0000313" key="2">
    <source>
        <dbReference type="EMBL" id="SDH82082.1"/>
    </source>
</evidence>
<keyword evidence="3" id="KW-1185">Reference proteome</keyword>
<protein>
    <submittedName>
        <fullName evidence="2">Uncharacterized protein</fullName>
    </submittedName>
</protein>
<accession>A0A1G8FIY5</accession>
<proteinExistence type="predicted"/>
<dbReference type="AlphaFoldDB" id="A0A1G8FIY5"/>
<keyword evidence="1" id="KW-0175">Coiled coil</keyword>
<dbReference type="STRING" id="399736.SAMN04489720_2494"/>